<dbReference type="OrthoDB" id="428577at2759"/>
<dbReference type="VEuPathDB" id="FungiDB:PSHT_07343"/>
<reference evidence="3" key="2">
    <citation type="journal article" date="2018" name="BMC Genomics">
        <title>Genomic insights into host adaptation between the wheat stripe rust pathogen (Puccinia striiformis f. sp. tritici) and the barley stripe rust pathogen (Puccinia striiformis f. sp. hordei).</title>
        <authorList>
            <person name="Xia C."/>
            <person name="Wang M."/>
            <person name="Yin C."/>
            <person name="Cornejo O.E."/>
            <person name="Hulbert S.H."/>
            <person name="Chen X."/>
        </authorList>
    </citation>
    <scope>NUCLEOTIDE SEQUENCE [LARGE SCALE GENOMIC DNA]</scope>
    <source>
        <strain evidence="3">93TX-2</strain>
    </source>
</reference>
<sequence>MDSILPAQKLQDEINAVKRHLQALTKQQLQLANEHNSPLESRPRRVNCPQISLAEPPAPLTTESNTTSTEPIKITKSLKPPLSFSIAVHPVQRSVSSKKLLCESDSSAPPVEAQH</sequence>
<dbReference type="Proteomes" id="UP000238274">
    <property type="component" value="Unassembled WGS sequence"/>
</dbReference>
<proteinExistence type="predicted"/>
<protein>
    <submittedName>
        <fullName evidence="2">Uncharacterized protein</fullName>
    </submittedName>
</protein>
<dbReference type="AlphaFoldDB" id="A0A2S4VYP2"/>
<dbReference type="VEuPathDB" id="FungiDB:PSTT_08687"/>
<evidence type="ECO:0000313" key="2">
    <source>
        <dbReference type="EMBL" id="POW14567.1"/>
    </source>
</evidence>
<accession>A0A2S4VYP2</accession>
<organism evidence="2 3">
    <name type="scientific">Puccinia striiformis</name>
    <dbReference type="NCBI Taxonomy" id="27350"/>
    <lineage>
        <taxon>Eukaryota</taxon>
        <taxon>Fungi</taxon>
        <taxon>Dikarya</taxon>
        <taxon>Basidiomycota</taxon>
        <taxon>Pucciniomycotina</taxon>
        <taxon>Pucciniomycetes</taxon>
        <taxon>Pucciniales</taxon>
        <taxon>Pucciniaceae</taxon>
        <taxon>Puccinia</taxon>
    </lineage>
</organism>
<comment type="caution">
    <text evidence="2">The sequence shown here is derived from an EMBL/GenBank/DDBJ whole genome shotgun (WGS) entry which is preliminary data.</text>
</comment>
<reference evidence="3" key="3">
    <citation type="journal article" date="2018" name="Mol. Plant Microbe Interact.">
        <title>Genome sequence resources for the wheat stripe rust pathogen (Puccinia striiformis f. sp. tritici) and the barley stripe rust pathogen (Puccinia striiformis f. sp. hordei).</title>
        <authorList>
            <person name="Xia C."/>
            <person name="Wang M."/>
            <person name="Yin C."/>
            <person name="Cornejo O.E."/>
            <person name="Hulbert S.H."/>
            <person name="Chen X."/>
        </authorList>
    </citation>
    <scope>NUCLEOTIDE SEQUENCE [LARGE SCALE GENOMIC DNA]</scope>
    <source>
        <strain evidence="3">93TX-2</strain>
    </source>
</reference>
<feature type="region of interest" description="Disordered" evidence="1">
    <location>
        <begin position="51"/>
        <end position="71"/>
    </location>
</feature>
<dbReference type="EMBL" id="PKSM01000090">
    <property type="protein sequence ID" value="POW14567.1"/>
    <property type="molecule type" value="Genomic_DNA"/>
</dbReference>
<name>A0A2S4VYP2_9BASI</name>
<reference evidence="2 3" key="1">
    <citation type="submission" date="2017-12" db="EMBL/GenBank/DDBJ databases">
        <title>Gene loss provides genomic basis for host adaptation in cereal stripe rust fungi.</title>
        <authorList>
            <person name="Xia C."/>
        </authorList>
    </citation>
    <scope>NUCLEOTIDE SEQUENCE [LARGE SCALE GENOMIC DNA]</scope>
    <source>
        <strain evidence="2 3">93TX-2</strain>
    </source>
</reference>
<feature type="compositionally biased region" description="Polar residues" evidence="1">
    <location>
        <begin position="61"/>
        <end position="70"/>
    </location>
</feature>
<evidence type="ECO:0000256" key="1">
    <source>
        <dbReference type="SAM" id="MobiDB-lite"/>
    </source>
</evidence>
<evidence type="ECO:0000313" key="3">
    <source>
        <dbReference type="Proteomes" id="UP000238274"/>
    </source>
</evidence>
<gene>
    <name evidence="2" type="ORF">PSHT_07343</name>
</gene>
<keyword evidence="3" id="KW-1185">Reference proteome</keyword>